<evidence type="ECO:0000256" key="5">
    <source>
        <dbReference type="HAMAP-Rule" id="MF_00402"/>
    </source>
</evidence>
<dbReference type="PANTHER" id="PTHR15680">
    <property type="entry name" value="RIBOSOMAL PROTEIN L19"/>
    <property type="match status" value="1"/>
</dbReference>
<comment type="caution">
    <text evidence="7">The sequence shown here is derived from an EMBL/GenBank/DDBJ whole genome shotgun (WGS) entry which is preliminary data.</text>
</comment>
<evidence type="ECO:0000313" key="7">
    <source>
        <dbReference type="EMBL" id="PIV38430.1"/>
    </source>
</evidence>
<dbReference type="PRINTS" id="PR00061">
    <property type="entry name" value="RIBOSOMALL19"/>
</dbReference>
<dbReference type="PANTHER" id="PTHR15680:SF9">
    <property type="entry name" value="LARGE RIBOSOMAL SUBUNIT PROTEIN BL19M"/>
    <property type="match status" value="1"/>
</dbReference>
<accession>A0A2M7D5Z6</accession>
<evidence type="ECO:0000313" key="8">
    <source>
        <dbReference type="Proteomes" id="UP000229247"/>
    </source>
</evidence>
<evidence type="ECO:0000256" key="4">
    <source>
        <dbReference type="ARBA" id="ARBA00035171"/>
    </source>
</evidence>
<dbReference type="GO" id="GO:0003735">
    <property type="term" value="F:structural constituent of ribosome"/>
    <property type="evidence" value="ECO:0007669"/>
    <property type="project" value="InterPro"/>
</dbReference>
<dbReference type="PROSITE" id="PS01015">
    <property type="entry name" value="RIBOSOMAL_L19"/>
    <property type="match status" value="1"/>
</dbReference>
<dbReference type="InterPro" id="IPR038657">
    <property type="entry name" value="Ribosomal_bL19_sf"/>
</dbReference>
<dbReference type="InterPro" id="IPR018257">
    <property type="entry name" value="Ribosomal_bL19_CS"/>
</dbReference>
<dbReference type="NCBIfam" id="TIGR01024">
    <property type="entry name" value="rplS_bact"/>
    <property type="match status" value="1"/>
</dbReference>
<keyword evidence="2 5" id="KW-0689">Ribosomal protein</keyword>
<organism evidence="7 8">
    <name type="scientific">Candidatus Portnoybacteria bacterium CG02_land_8_20_14_3_00_45_8</name>
    <dbReference type="NCBI Taxonomy" id="1974807"/>
    <lineage>
        <taxon>Bacteria</taxon>
        <taxon>Candidatus Portnoyibacteriota</taxon>
    </lineage>
</organism>
<sequence length="127" mass="14636">MKIIQDQLKKVPEIKPGQTIRVYQRIKEGNKERIQLFEGLVIATKHGRGLNGTFTVRKISEGVGVERVYPLHSPTIDKIEILKTSKVRRAKLYYMRGRFGKQARMKRQKVFIPETKTAAEEPTTANE</sequence>
<dbReference type="Gene3D" id="2.30.30.790">
    <property type="match status" value="1"/>
</dbReference>
<keyword evidence="3 5" id="KW-0687">Ribonucleoprotein</keyword>
<dbReference type="EMBL" id="PEUE01000050">
    <property type="protein sequence ID" value="PIV38430.1"/>
    <property type="molecule type" value="Genomic_DNA"/>
</dbReference>
<protein>
    <recommendedName>
        <fullName evidence="4 5">Large ribosomal subunit protein bL19</fullName>
    </recommendedName>
</protein>
<proteinExistence type="inferred from homology"/>
<dbReference type="SUPFAM" id="SSF50104">
    <property type="entry name" value="Translation proteins SH3-like domain"/>
    <property type="match status" value="1"/>
</dbReference>
<comment type="similarity">
    <text evidence="1 5 6">Belongs to the bacterial ribosomal protein bL19 family.</text>
</comment>
<dbReference type="Proteomes" id="UP000229247">
    <property type="component" value="Unassembled WGS sequence"/>
</dbReference>
<evidence type="ECO:0000256" key="2">
    <source>
        <dbReference type="ARBA" id="ARBA00022980"/>
    </source>
</evidence>
<dbReference type="PIRSF" id="PIRSF002191">
    <property type="entry name" value="Ribosomal_L19"/>
    <property type="match status" value="1"/>
</dbReference>
<comment type="function">
    <text evidence="5 6">This protein is located at the 30S-50S ribosomal subunit interface and may play a role in the structure and function of the aminoacyl-tRNA binding site.</text>
</comment>
<evidence type="ECO:0000256" key="1">
    <source>
        <dbReference type="ARBA" id="ARBA00005781"/>
    </source>
</evidence>
<dbReference type="GO" id="GO:0006412">
    <property type="term" value="P:translation"/>
    <property type="evidence" value="ECO:0007669"/>
    <property type="project" value="UniProtKB-UniRule"/>
</dbReference>
<dbReference type="GO" id="GO:0022625">
    <property type="term" value="C:cytosolic large ribosomal subunit"/>
    <property type="evidence" value="ECO:0007669"/>
    <property type="project" value="TreeGrafter"/>
</dbReference>
<reference evidence="8" key="1">
    <citation type="submission" date="2017-09" db="EMBL/GenBank/DDBJ databases">
        <title>Depth-based differentiation of microbial function through sediment-hosted aquifers and enrichment of novel symbionts in the deep terrestrial subsurface.</title>
        <authorList>
            <person name="Probst A.J."/>
            <person name="Ladd B."/>
            <person name="Jarett J.K."/>
            <person name="Geller-Mcgrath D.E."/>
            <person name="Sieber C.M.K."/>
            <person name="Emerson J.B."/>
            <person name="Anantharaman K."/>
            <person name="Thomas B.C."/>
            <person name="Malmstrom R."/>
            <person name="Stieglmeier M."/>
            <person name="Klingl A."/>
            <person name="Woyke T."/>
            <person name="Ryan C.M."/>
            <person name="Banfield J.F."/>
        </authorList>
    </citation>
    <scope>NUCLEOTIDE SEQUENCE [LARGE SCALE GENOMIC DNA]</scope>
</reference>
<name>A0A2M7D5Z6_9BACT</name>
<dbReference type="HAMAP" id="MF_00402">
    <property type="entry name" value="Ribosomal_bL19"/>
    <property type="match status" value="1"/>
</dbReference>
<dbReference type="Pfam" id="PF01245">
    <property type="entry name" value="Ribosomal_L19"/>
    <property type="match status" value="1"/>
</dbReference>
<evidence type="ECO:0000256" key="3">
    <source>
        <dbReference type="ARBA" id="ARBA00023274"/>
    </source>
</evidence>
<dbReference type="AlphaFoldDB" id="A0A2M7D5Z6"/>
<dbReference type="InterPro" id="IPR008991">
    <property type="entry name" value="Translation_prot_SH3-like_sf"/>
</dbReference>
<gene>
    <name evidence="5" type="primary">rplS</name>
    <name evidence="7" type="ORF">COS30_02125</name>
</gene>
<dbReference type="InterPro" id="IPR001857">
    <property type="entry name" value="Ribosomal_bL19"/>
</dbReference>
<evidence type="ECO:0000256" key="6">
    <source>
        <dbReference type="RuleBase" id="RU000559"/>
    </source>
</evidence>